<evidence type="ECO:0000256" key="5">
    <source>
        <dbReference type="ARBA" id="ARBA00034865"/>
    </source>
</evidence>
<evidence type="ECO:0000313" key="8">
    <source>
        <dbReference type="EMBL" id="TVY85660.1"/>
    </source>
</evidence>
<dbReference type="AlphaFoldDB" id="A0A559LY91"/>
<feature type="region of interest" description="Disordered" evidence="6">
    <location>
        <begin position="1"/>
        <end position="36"/>
    </location>
</feature>
<reference evidence="8 9" key="1">
    <citation type="submission" date="2018-05" db="EMBL/GenBank/DDBJ databases">
        <title>Genome sequencing and assembly of the regulated plant pathogen Lachnellula willkommii and related sister species for the development of diagnostic species identification markers.</title>
        <authorList>
            <person name="Giroux E."/>
            <person name="Bilodeau G."/>
        </authorList>
    </citation>
    <scope>NUCLEOTIDE SEQUENCE [LARGE SCALE GENOMIC DNA]</scope>
    <source>
        <strain evidence="8 9">CBS 172.35</strain>
    </source>
</reference>
<dbReference type="CDD" id="cd03359">
    <property type="entry name" value="LbH_Dynactin_5"/>
    <property type="match status" value="1"/>
</dbReference>
<dbReference type="SUPFAM" id="SSF51161">
    <property type="entry name" value="Trimeric LpxA-like enzymes"/>
    <property type="match status" value="1"/>
</dbReference>
<dbReference type="GO" id="GO:0005869">
    <property type="term" value="C:dynactin complex"/>
    <property type="evidence" value="ECO:0007669"/>
    <property type="project" value="TreeGrafter"/>
</dbReference>
<dbReference type="EMBL" id="QGML01007026">
    <property type="protein sequence ID" value="TVY85660.1"/>
    <property type="molecule type" value="Genomic_DNA"/>
</dbReference>
<evidence type="ECO:0000256" key="3">
    <source>
        <dbReference type="ARBA" id="ARBA00023212"/>
    </source>
</evidence>
<dbReference type="InterPro" id="IPR047125">
    <property type="entry name" value="DCTN5"/>
</dbReference>
<dbReference type="PANTHER" id="PTHR46126">
    <property type="entry name" value="DYNACTIN SUBUNIT 5"/>
    <property type="match status" value="1"/>
</dbReference>
<organism evidence="8 9">
    <name type="scientific">Lachnellula willkommii</name>
    <dbReference type="NCBI Taxonomy" id="215461"/>
    <lineage>
        <taxon>Eukaryota</taxon>
        <taxon>Fungi</taxon>
        <taxon>Dikarya</taxon>
        <taxon>Ascomycota</taxon>
        <taxon>Pezizomycotina</taxon>
        <taxon>Leotiomycetes</taxon>
        <taxon>Helotiales</taxon>
        <taxon>Lachnaceae</taxon>
        <taxon>Lachnellula</taxon>
    </lineage>
</organism>
<evidence type="ECO:0000313" key="9">
    <source>
        <dbReference type="Proteomes" id="UP000315522"/>
    </source>
</evidence>
<dbReference type="Gene3D" id="2.160.10.10">
    <property type="entry name" value="Hexapeptide repeat proteins"/>
    <property type="match status" value="1"/>
</dbReference>
<comment type="caution">
    <text evidence="8">The sequence shown here is derived from an EMBL/GenBank/DDBJ whole genome shotgun (WGS) entry which is preliminary data.</text>
</comment>
<accession>A0A559LY91</accession>
<keyword evidence="2" id="KW-0963">Cytoplasm</keyword>
<gene>
    <name evidence="8" type="primary">Dctn5</name>
    <name evidence="8" type="ORF">LAWI1_G009035</name>
</gene>
<comment type="subcellular location">
    <subcellularLocation>
        <location evidence="1">Cytoplasm</location>
        <location evidence="1">Cytoskeleton</location>
    </subcellularLocation>
</comment>
<evidence type="ECO:0000256" key="6">
    <source>
        <dbReference type="SAM" id="MobiDB-lite"/>
    </source>
</evidence>
<dbReference type="Pfam" id="PF21711">
    <property type="entry name" value="DCTN5"/>
    <property type="match status" value="1"/>
</dbReference>
<keyword evidence="7" id="KW-0812">Transmembrane</keyword>
<feature type="non-terminal residue" evidence="8">
    <location>
        <position position="236"/>
    </location>
</feature>
<feature type="compositionally biased region" description="Polar residues" evidence="6">
    <location>
        <begin position="18"/>
        <end position="36"/>
    </location>
</feature>
<evidence type="ECO:0000256" key="2">
    <source>
        <dbReference type="ARBA" id="ARBA00022490"/>
    </source>
</evidence>
<keyword evidence="7" id="KW-0472">Membrane</keyword>
<keyword evidence="9" id="KW-1185">Reference proteome</keyword>
<keyword evidence="3" id="KW-0206">Cytoskeleton</keyword>
<dbReference type="PANTHER" id="PTHR46126:SF1">
    <property type="entry name" value="DYNACTIN SUBUNIT 5"/>
    <property type="match status" value="1"/>
</dbReference>
<evidence type="ECO:0000256" key="4">
    <source>
        <dbReference type="ARBA" id="ARBA00034706"/>
    </source>
</evidence>
<evidence type="ECO:0000256" key="7">
    <source>
        <dbReference type="SAM" id="Phobius"/>
    </source>
</evidence>
<evidence type="ECO:0000256" key="1">
    <source>
        <dbReference type="ARBA" id="ARBA00004245"/>
    </source>
</evidence>
<dbReference type="InterPro" id="IPR011004">
    <property type="entry name" value="Trimer_LpxA-like_sf"/>
</dbReference>
<comment type="similarity">
    <text evidence="4">Belongs to the dynactin subunits 5/6 family. Dynactin subunit 5 subfamily.</text>
</comment>
<feature type="transmembrane region" description="Helical" evidence="7">
    <location>
        <begin position="108"/>
        <end position="128"/>
    </location>
</feature>
<keyword evidence="7" id="KW-1133">Transmembrane helix</keyword>
<sequence>GEYIETVRPPQSFPPSHPQNSAFASQLTDTQDTGNKVSRRSQIIGTTNIILGGKTVIQAEVIIRGDLLRAHQNGAEKQGTPVAVAIGRYCFFSKGCELRPPGKVYKGYVYLPICFLLLLLLLFLFLLYTPTLSHHSTEPANTQHSWFSHYPLKIADHVFIGPSSVIEAALIGSHVSIGANCTIGKFAIIKDYVKVLDGTVVPPNTVVPSFSIVAGRPGRVVGEIAEGEIEGMDLRE</sequence>
<proteinExistence type="inferred from homology"/>
<dbReference type="Proteomes" id="UP000315522">
    <property type="component" value="Unassembled WGS sequence"/>
</dbReference>
<name>A0A559LY91_9HELO</name>
<feature type="non-terminal residue" evidence="8">
    <location>
        <position position="1"/>
    </location>
</feature>
<protein>
    <recommendedName>
        <fullName evidence="5">Dynactin subunit 5</fullName>
    </recommendedName>
</protein>